<gene>
    <name evidence="4" type="ORF">EGW08_009221</name>
</gene>
<feature type="non-terminal residue" evidence="4">
    <location>
        <position position="1"/>
    </location>
</feature>
<evidence type="ECO:0000256" key="1">
    <source>
        <dbReference type="ARBA" id="ARBA00022729"/>
    </source>
</evidence>
<organism evidence="4 5">
    <name type="scientific">Elysia chlorotica</name>
    <name type="common">Eastern emerald elysia</name>
    <name type="synonym">Sea slug</name>
    <dbReference type="NCBI Taxonomy" id="188477"/>
    <lineage>
        <taxon>Eukaryota</taxon>
        <taxon>Metazoa</taxon>
        <taxon>Spiralia</taxon>
        <taxon>Lophotrochozoa</taxon>
        <taxon>Mollusca</taxon>
        <taxon>Gastropoda</taxon>
        <taxon>Heterobranchia</taxon>
        <taxon>Euthyneura</taxon>
        <taxon>Panpulmonata</taxon>
        <taxon>Sacoglossa</taxon>
        <taxon>Placobranchoidea</taxon>
        <taxon>Plakobranchidae</taxon>
        <taxon>Elysia</taxon>
    </lineage>
</organism>
<evidence type="ECO:0008006" key="6">
    <source>
        <dbReference type="Google" id="ProtNLM"/>
    </source>
</evidence>
<evidence type="ECO:0000313" key="5">
    <source>
        <dbReference type="Proteomes" id="UP000271974"/>
    </source>
</evidence>
<feature type="transmembrane region" description="Helical" evidence="3">
    <location>
        <begin position="36"/>
        <end position="56"/>
    </location>
</feature>
<dbReference type="GO" id="GO:0004791">
    <property type="term" value="F:thioredoxin-disulfide reductase (NADPH) activity"/>
    <property type="evidence" value="ECO:0007669"/>
    <property type="project" value="TreeGrafter"/>
</dbReference>
<protein>
    <recommendedName>
        <fullName evidence="6">Selenoprotein T</fullName>
    </recommendedName>
</protein>
<dbReference type="SUPFAM" id="SSF52833">
    <property type="entry name" value="Thioredoxin-like"/>
    <property type="match status" value="1"/>
</dbReference>
<keyword evidence="3" id="KW-1133">Transmembrane helix</keyword>
<dbReference type="OrthoDB" id="60822at2759"/>
<evidence type="ECO:0000256" key="3">
    <source>
        <dbReference type="SAM" id="Phobius"/>
    </source>
</evidence>
<accession>A0A3S1B9L6</accession>
<dbReference type="NCBIfam" id="TIGR02174">
    <property type="entry name" value="CXXU_selWTH"/>
    <property type="match status" value="1"/>
</dbReference>
<keyword evidence="3" id="KW-0472">Membrane</keyword>
<keyword evidence="1" id="KW-0732">Signal</keyword>
<dbReference type="GO" id="GO:0045454">
    <property type="term" value="P:cell redox homeostasis"/>
    <property type="evidence" value="ECO:0007669"/>
    <property type="project" value="TreeGrafter"/>
</dbReference>
<dbReference type="InterPro" id="IPR011893">
    <property type="entry name" value="Selenoprotein_Rdx-typ"/>
</dbReference>
<proteinExistence type="predicted"/>
<dbReference type="Gene3D" id="3.40.30.10">
    <property type="entry name" value="Glutaredoxin"/>
    <property type="match status" value="1"/>
</dbReference>
<dbReference type="PANTHER" id="PTHR13544:SF0">
    <property type="entry name" value="THIOREDOXIN REDUCTASE-LIKE SELENOPROTEIN T"/>
    <property type="match status" value="1"/>
</dbReference>
<dbReference type="Pfam" id="PF10262">
    <property type="entry name" value="Rdx"/>
    <property type="match status" value="1"/>
</dbReference>
<reference evidence="4 5" key="1">
    <citation type="submission" date="2019-01" db="EMBL/GenBank/DDBJ databases">
        <title>A draft genome assembly of the solar-powered sea slug Elysia chlorotica.</title>
        <authorList>
            <person name="Cai H."/>
            <person name="Li Q."/>
            <person name="Fang X."/>
            <person name="Li J."/>
            <person name="Curtis N.E."/>
            <person name="Altenburger A."/>
            <person name="Shibata T."/>
            <person name="Feng M."/>
            <person name="Maeda T."/>
            <person name="Schwartz J.A."/>
            <person name="Shigenobu S."/>
            <person name="Lundholm N."/>
            <person name="Nishiyama T."/>
            <person name="Yang H."/>
            <person name="Hasebe M."/>
            <person name="Li S."/>
            <person name="Pierce S.K."/>
            <person name="Wang J."/>
        </authorList>
    </citation>
    <scope>NUCLEOTIDE SEQUENCE [LARGE SCALE GENOMIC DNA]</scope>
    <source>
        <strain evidence="4">EC2010</strain>
        <tissue evidence="4">Whole organism of an adult</tissue>
    </source>
</reference>
<keyword evidence="3" id="KW-0812">Transmembrane</keyword>
<dbReference type="STRING" id="188477.A0A3S1B9L6"/>
<dbReference type="InterPro" id="IPR019389">
    <property type="entry name" value="Selenoprotein_T"/>
</dbReference>
<dbReference type="EMBL" id="RQTK01000261">
    <property type="protein sequence ID" value="RUS83033.1"/>
    <property type="molecule type" value="Genomic_DNA"/>
</dbReference>
<dbReference type="AlphaFoldDB" id="A0A3S1B9L6"/>
<keyword evidence="2" id="KW-0676">Redox-active center</keyword>
<dbReference type="PANTHER" id="PTHR13544">
    <property type="entry name" value="SELENOPROTEIN T"/>
    <property type="match status" value="1"/>
</dbReference>
<comment type="caution">
    <text evidence="4">The sequence shown here is derived from an EMBL/GenBank/DDBJ whole genome shotgun (WGS) entry which is preliminary data.</text>
</comment>
<feature type="transmembrane region" description="Helical" evidence="3">
    <location>
        <begin position="68"/>
        <end position="86"/>
    </location>
</feature>
<name>A0A3S1B9L6_ELYCH</name>
<evidence type="ECO:0000313" key="4">
    <source>
        <dbReference type="EMBL" id="RUS83033.1"/>
    </source>
</evidence>
<keyword evidence="5" id="KW-1185">Reference proteome</keyword>
<dbReference type="InterPro" id="IPR036249">
    <property type="entry name" value="Thioredoxin-like_sf"/>
</dbReference>
<dbReference type="GO" id="GO:0005789">
    <property type="term" value="C:endoplasmic reticulum membrane"/>
    <property type="evidence" value="ECO:0007669"/>
    <property type="project" value="TreeGrafter"/>
</dbReference>
<evidence type="ECO:0000256" key="2">
    <source>
        <dbReference type="ARBA" id="ARBA00023284"/>
    </source>
</evidence>
<sequence>GYRKVFEQYAQALHERFPSLTIVGDNYPPPFMRASIAQFIGIAKFVLIGLVITGYNPFPSLNMDTPNIFTWAIENKLYAGLMLFFISNAIEGQLISTGAFEILYNDVPIWSKLETGRIPSPSEMFQMIENNVRYTQQ</sequence>
<dbReference type="Proteomes" id="UP000271974">
    <property type="component" value="Unassembled WGS sequence"/>
</dbReference>